<evidence type="ECO:0000256" key="1">
    <source>
        <dbReference type="SAM" id="MobiDB-lite"/>
    </source>
</evidence>
<feature type="non-terminal residue" evidence="2">
    <location>
        <position position="250"/>
    </location>
</feature>
<feature type="compositionally biased region" description="Polar residues" evidence="1">
    <location>
        <begin position="117"/>
        <end position="133"/>
    </location>
</feature>
<feature type="region of interest" description="Disordered" evidence="1">
    <location>
        <begin position="117"/>
        <end position="154"/>
    </location>
</feature>
<reference evidence="2 3" key="1">
    <citation type="submission" date="2019-03" db="EMBL/GenBank/DDBJ databases">
        <title>Single cell metagenomics reveals metabolic interactions within the superorganism composed of flagellate Streblomastix strix and complex community of Bacteroidetes bacteria on its surface.</title>
        <authorList>
            <person name="Treitli S.C."/>
            <person name="Kolisko M."/>
            <person name="Husnik F."/>
            <person name="Keeling P."/>
            <person name="Hampl V."/>
        </authorList>
    </citation>
    <scope>NUCLEOTIDE SEQUENCE [LARGE SCALE GENOMIC DNA]</scope>
    <source>
        <strain evidence="2">ST1C</strain>
    </source>
</reference>
<dbReference type="Proteomes" id="UP000324800">
    <property type="component" value="Unassembled WGS sequence"/>
</dbReference>
<comment type="caution">
    <text evidence="2">The sequence shown here is derived from an EMBL/GenBank/DDBJ whole genome shotgun (WGS) entry which is preliminary data.</text>
</comment>
<dbReference type="EMBL" id="SNRW01001597">
    <property type="protein sequence ID" value="KAA6395761.1"/>
    <property type="molecule type" value="Genomic_DNA"/>
</dbReference>
<dbReference type="AlphaFoldDB" id="A0A5J4WLL6"/>
<proteinExistence type="predicted"/>
<evidence type="ECO:0000313" key="2">
    <source>
        <dbReference type="EMBL" id="KAA6395761.1"/>
    </source>
</evidence>
<sequence>MAKVKQIFLSSCQQRRSTWTYSEVEEEEVIQISPMVQSKVSTQNVTSNATQTQVHERMSQIITSSSKQHFAVQMPPNTYFYRIWPVHSQAQLEQERAQERRNVSIIDLQQRIMTAEQDNQDLNQKENPISHQNQLKKRRENKNKQSDPFWKARDPDQQALDKEILLTNTISDYAARTEDKNVTQYHGNTIEKQIIQIKKRYPLQKPRTNIQGIIWTRKMKQELWKNRESRKTKDLKENNMGDMIWGINKS</sequence>
<protein>
    <submittedName>
        <fullName evidence="2">Uncharacterized protein</fullName>
    </submittedName>
</protein>
<feature type="compositionally biased region" description="Basic and acidic residues" evidence="1">
    <location>
        <begin position="142"/>
        <end position="154"/>
    </location>
</feature>
<evidence type="ECO:0000313" key="3">
    <source>
        <dbReference type="Proteomes" id="UP000324800"/>
    </source>
</evidence>
<organism evidence="2 3">
    <name type="scientific">Streblomastix strix</name>
    <dbReference type="NCBI Taxonomy" id="222440"/>
    <lineage>
        <taxon>Eukaryota</taxon>
        <taxon>Metamonada</taxon>
        <taxon>Preaxostyla</taxon>
        <taxon>Oxymonadida</taxon>
        <taxon>Streblomastigidae</taxon>
        <taxon>Streblomastix</taxon>
    </lineage>
</organism>
<name>A0A5J4WLL6_9EUKA</name>
<accession>A0A5J4WLL6</accession>
<gene>
    <name evidence="2" type="ORF">EZS28_008707</name>
</gene>